<comment type="similarity">
    <text evidence="1">Belongs to the Gfa family.</text>
</comment>
<dbReference type="Gene3D" id="3.90.1590.10">
    <property type="entry name" value="glutathione-dependent formaldehyde- activating enzyme (gfa)"/>
    <property type="match status" value="1"/>
</dbReference>
<protein>
    <submittedName>
        <fullName evidence="6">Aldehyde-activating protein</fullName>
    </submittedName>
</protein>
<dbReference type="PANTHER" id="PTHR33337:SF33">
    <property type="entry name" value="CENP-V_GFA DOMAIN-CONTAINING PROTEIN"/>
    <property type="match status" value="1"/>
</dbReference>
<evidence type="ECO:0000256" key="3">
    <source>
        <dbReference type="ARBA" id="ARBA00022833"/>
    </source>
</evidence>
<dbReference type="GO" id="GO:0046872">
    <property type="term" value="F:metal ion binding"/>
    <property type="evidence" value="ECO:0007669"/>
    <property type="project" value="UniProtKB-KW"/>
</dbReference>
<dbReference type="InterPro" id="IPR006913">
    <property type="entry name" value="CENP-V/GFA"/>
</dbReference>
<dbReference type="PANTHER" id="PTHR33337">
    <property type="entry name" value="GFA DOMAIN-CONTAINING PROTEIN"/>
    <property type="match status" value="1"/>
</dbReference>
<dbReference type="KEGG" id="moc:BB934_27360"/>
<dbReference type="OrthoDB" id="7186766at2"/>
<dbReference type="SUPFAM" id="SSF51316">
    <property type="entry name" value="Mss4-like"/>
    <property type="match status" value="1"/>
</dbReference>
<feature type="domain" description="CENP-V/GFA" evidence="5">
    <location>
        <begin position="8"/>
        <end position="111"/>
    </location>
</feature>
<evidence type="ECO:0000313" key="6">
    <source>
        <dbReference type="EMBL" id="ANY81490.1"/>
    </source>
</evidence>
<dbReference type="InterPro" id="IPR011057">
    <property type="entry name" value="Mss4-like_sf"/>
</dbReference>
<dbReference type="EMBL" id="CP016616">
    <property type="protein sequence ID" value="ANY81490.1"/>
    <property type="molecule type" value="Genomic_DNA"/>
</dbReference>
<keyword evidence="3" id="KW-0862">Zinc</keyword>
<name>A0A1B2ENF2_9HYPH</name>
<sequence>MTDRDVAQQGECRCGQVRFRVSGKPIITMACHCTGCQRMTASAFSLSVLYQSRNFEVVHGEPVIGGPHGATRHFFCPHCMSWLFTRPEGLDEFVNVRTVMLEDPSRFPPYVEMYTGERLPWAETPAVHSFETDPSDERFMELVAEFAEQAALRVEGTSHPPHE</sequence>
<dbReference type="RefSeq" id="WP_099512547.1">
    <property type="nucleotide sequence ID" value="NZ_CP016616.1"/>
</dbReference>
<accession>A0A1B2ENF2</accession>
<evidence type="ECO:0000259" key="5">
    <source>
        <dbReference type="PROSITE" id="PS51891"/>
    </source>
</evidence>
<proteinExistence type="inferred from homology"/>
<evidence type="ECO:0000256" key="4">
    <source>
        <dbReference type="ARBA" id="ARBA00023239"/>
    </source>
</evidence>
<reference evidence="6" key="1">
    <citation type="submission" date="2016-07" db="EMBL/GenBank/DDBJ databases">
        <title>Microvirga ossetica sp. nov. a new species of rhizobia isolated from root nodules of the legume species Vicia alpestris Steven originated from North Ossetia region in the Caucasus.</title>
        <authorList>
            <person name="Safronova V.I."/>
            <person name="Kuznetsova I.G."/>
            <person name="Sazanova A.L."/>
            <person name="Belimov A."/>
            <person name="Andronov E."/>
            <person name="Osledkin Y.S."/>
            <person name="Onishchuk O.P."/>
            <person name="Kurchak O.N."/>
            <person name="Shaposhnikov A.I."/>
            <person name="Willems A."/>
            <person name="Tikhonovich I.A."/>
        </authorList>
    </citation>
    <scope>NUCLEOTIDE SEQUENCE [LARGE SCALE GENOMIC DNA]</scope>
    <source>
        <strain evidence="6">V5/3M</strain>
    </source>
</reference>
<dbReference type="Pfam" id="PF04828">
    <property type="entry name" value="GFA"/>
    <property type="match status" value="1"/>
</dbReference>
<dbReference type="GO" id="GO:0016846">
    <property type="term" value="F:carbon-sulfur lyase activity"/>
    <property type="evidence" value="ECO:0007669"/>
    <property type="project" value="InterPro"/>
</dbReference>
<evidence type="ECO:0000256" key="1">
    <source>
        <dbReference type="ARBA" id="ARBA00005495"/>
    </source>
</evidence>
<dbReference type="PROSITE" id="PS51891">
    <property type="entry name" value="CENP_V_GFA"/>
    <property type="match status" value="1"/>
</dbReference>
<organism evidence="6">
    <name type="scientific">Microvirga ossetica</name>
    <dbReference type="NCBI Taxonomy" id="1882682"/>
    <lineage>
        <taxon>Bacteria</taxon>
        <taxon>Pseudomonadati</taxon>
        <taxon>Pseudomonadota</taxon>
        <taxon>Alphaproteobacteria</taxon>
        <taxon>Hyphomicrobiales</taxon>
        <taxon>Methylobacteriaceae</taxon>
        <taxon>Microvirga</taxon>
    </lineage>
</organism>
<evidence type="ECO:0000256" key="2">
    <source>
        <dbReference type="ARBA" id="ARBA00022723"/>
    </source>
</evidence>
<dbReference type="AlphaFoldDB" id="A0A1B2ENF2"/>
<keyword evidence="4" id="KW-0456">Lyase</keyword>
<keyword evidence="2" id="KW-0479">Metal-binding</keyword>
<gene>
    <name evidence="6" type="ORF">BB934_27360</name>
</gene>